<dbReference type="EMBL" id="JYDJ01000420">
    <property type="protein sequence ID" value="KRX35661.1"/>
    <property type="molecule type" value="Genomic_DNA"/>
</dbReference>
<gene>
    <name evidence="1" type="ORF">T05_11001</name>
</gene>
<keyword evidence="2" id="KW-1185">Reference proteome</keyword>
<dbReference type="Proteomes" id="UP000055048">
    <property type="component" value="Unassembled WGS sequence"/>
</dbReference>
<organism evidence="1 2">
    <name type="scientific">Trichinella murrelli</name>
    <dbReference type="NCBI Taxonomy" id="144512"/>
    <lineage>
        <taxon>Eukaryota</taxon>
        <taxon>Metazoa</taxon>
        <taxon>Ecdysozoa</taxon>
        <taxon>Nematoda</taxon>
        <taxon>Enoplea</taxon>
        <taxon>Dorylaimia</taxon>
        <taxon>Trichinellida</taxon>
        <taxon>Trichinellidae</taxon>
        <taxon>Trichinella</taxon>
    </lineage>
</organism>
<comment type="caution">
    <text evidence="1">The sequence shown here is derived from an EMBL/GenBank/DDBJ whole genome shotgun (WGS) entry which is preliminary data.</text>
</comment>
<dbReference type="AlphaFoldDB" id="A0A0V0T9H2"/>
<evidence type="ECO:0000313" key="2">
    <source>
        <dbReference type="Proteomes" id="UP000055048"/>
    </source>
</evidence>
<reference evidence="1 2" key="1">
    <citation type="submission" date="2015-01" db="EMBL/GenBank/DDBJ databases">
        <title>Evolution of Trichinella species and genotypes.</title>
        <authorList>
            <person name="Korhonen P.K."/>
            <person name="Edoardo P."/>
            <person name="Giuseppe L.R."/>
            <person name="Gasser R.B."/>
        </authorList>
    </citation>
    <scope>NUCLEOTIDE SEQUENCE [LARGE SCALE GENOMIC DNA]</scope>
    <source>
        <strain evidence="1">ISS417</strain>
    </source>
</reference>
<accession>A0A0V0T9H2</accession>
<name>A0A0V0T9H2_9BILA</name>
<proteinExistence type="predicted"/>
<protein>
    <submittedName>
        <fullName evidence="1">Uncharacterized protein</fullName>
    </submittedName>
</protein>
<evidence type="ECO:0000313" key="1">
    <source>
        <dbReference type="EMBL" id="KRX35661.1"/>
    </source>
</evidence>
<sequence>MDLKSKPLKFFESKLTVYTPLFPYGNPKFGALLKHWQLSSSKKKRH</sequence>